<dbReference type="PANTHER" id="PTHR33116:SF78">
    <property type="entry name" value="OS12G0587133 PROTEIN"/>
    <property type="match status" value="1"/>
</dbReference>
<protein>
    <recommendedName>
        <fullName evidence="2">Reverse transcriptase zinc-binding domain-containing protein</fullName>
    </recommendedName>
</protein>
<keyword evidence="1" id="KW-1133">Transmembrane helix</keyword>
<feature type="transmembrane region" description="Helical" evidence="1">
    <location>
        <begin position="406"/>
        <end position="429"/>
    </location>
</feature>
<sequence length="468" mass="52598">MKSLVENHYIVLLFFGEKNQLHNIPHSDDIRSALNLHNSKDVITYLGIPIAYKRLKISDFHLFMEKVTKKLSGWNANLLSLAGRLQFLKYTMTNSIAYWIRGSILPKYVQKFFKKIASKFLFFGDALTGRKLHMVAWVNVCKPKSKGGLGLHSILALIYGFNCALILRFSNLDYPLAAWITAKYGNPWQSPSRLVSPLWKAICTTADEAKVNFSFVDNAVKWKGLNKYNFSNFMEGFYYSFADCQWANSVWHRKSVLRYSVFGWLALVGGLKTAVELSRRNIQVDLECVFCHNAPESISHLFFDCNFSHSILCNLIPAASSILLRPNIHQLFDWIAECPTYNEQTKCFYYLITCCVIYSVLSHDGMPATRGLWAAGSCNRTLFSEPVASRLSLTFCGGGIRVHLHLLAVVGCSLGLGNLCFGITGWNALLSSLKTFVYNRIHVAAALVGCSLGPGFWLCGLDCFCSVS</sequence>
<accession>A0ABD0W151</accession>
<dbReference type="PANTHER" id="PTHR33116">
    <property type="entry name" value="REVERSE TRANSCRIPTASE ZINC-BINDING DOMAIN-CONTAINING PROTEIN-RELATED-RELATED"/>
    <property type="match status" value="1"/>
</dbReference>
<dbReference type="AlphaFoldDB" id="A0ABD0W151"/>
<organism evidence="3 4">
    <name type="scientific">Dendrobium thyrsiflorum</name>
    <name type="common">Pinecone-like raceme dendrobium</name>
    <name type="synonym">Orchid</name>
    <dbReference type="NCBI Taxonomy" id="117978"/>
    <lineage>
        <taxon>Eukaryota</taxon>
        <taxon>Viridiplantae</taxon>
        <taxon>Streptophyta</taxon>
        <taxon>Embryophyta</taxon>
        <taxon>Tracheophyta</taxon>
        <taxon>Spermatophyta</taxon>
        <taxon>Magnoliopsida</taxon>
        <taxon>Liliopsida</taxon>
        <taxon>Asparagales</taxon>
        <taxon>Orchidaceae</taxon>
        <taxon>Epidendroideae</taxon>
        <taxon>Malaxideae</taxon>
        <taxon>Dendrobiinae</taxon>
        <taxon>Dendrobium</taxon>
    </lineage>
</organism>
<keyword evidence="4" id="KW-1185">Reference proteome</keyword>
<keyword evidence="1" id="KW-0812">Transmembrane</keyword>
<evidence type="ECO:0000313" key="3">
    <source>
        <dbReference type="EMBL" id="KAL0927367.1"/>
    </source>
</evidence>
<proteinExistence type="predicted"/>
<evidence type="ECO:0000259" key="2">
    <source>
        <dbReference type="Pfam" id="PF13966"/>
    </source>
</evidence>
<dbReference type="InterPro" id="IPR026960">
    <property type="entry name" value="RVT-Znf"/>
</dbReference>
<reference evidence="3 4" key="1">
    <citation type="journal article" date="2024" name="Plant Biotechnol. J.">
        <title>Dendrobium thyrsiflorum genome and its molecular insights into genes involved in important horticultural traits.</title>
        <authorList>
            <person name="Chen B."/>
            <person name="Wang J.Y."/>
            <person name="Zheng P.J."/>
            <person name="Li K.L."/>
            <person name="Liang Y.M."/>
            <person name="Chen X.F."/>
            <person name="Zhang C."/>
            <person name="Zhao X."/>
            <person name="He X."/>
            <person name="Zhang G.Q."/>
            <person name="Liu Z.J."/>
            <person name="Xu Q."/>
        </authorList>
    </citation>
    <scope>NUCLEOTIDE SEQUENCE [LARGE SCALE GENOMIC DNA]</scope>
    <source>
        <strain evidence="3">GZMU011</strain>
    </source>
</reference>
<dbReference type="Proteomes" id="UP001552299">
    <property type="component" value="Unassembled WGS sequence"/>
</dbReference>
<name>A0ABD0W151_DENTH</name>
<comment type="caution">
    <text evidence="3">The sequence shown here is derived from an EMBL/GenBank/DDBJ whole genome shotgun (WGS) entry which is preliminary data.</text>
</comment>
<evidence type="ECO:0000256" key="1">
    <source>
        <dbReference type="SAM" id="Phobius"/>
    </source>
</evidence>
<dbReference type="EMBL" id="JANQDX010000002">
    <property type="protein sequence ID" value="KAL0927367.1"/>
    <property type="molecule type" value="Genomic_DNA"/>
</dbReference>
<feature type="transmembrane region" description="Helical" evidence="1">
    <location>
        <begin position="441"/>
        <end position="465"/>
    </location>
</feature>
<keyword evidence="1" id="KW-0472">Membrane</keyword>
<evidence type="ECO:0000313" key="4">
    <source>
        <dbReference type="Proteomes" id="UP001552299"/>
    </source>
</evidence>
<dbReference type="Pfam" id="PF13966">
    <property type="entry name" value="zf-RVT"/>
    <property type="match status" value="1"/>
</dbReference>
<feature type="domain" description="Reverse transcriptase zinc-binding" evidence="2">
    <location>
        <begin position="243"/>
        <end position="309"/>
    </location>
</feature>
<gene>
    <name evidence="3" type="ORF">M5K25_001531</name>
</gene>